<organism evidence="1 2">
    <name type="scientific">Cymbomonas tetramitiformis</name>
    <dbReference type="NCBI Taxonomy" id="36881"/>
    <lineage>
        <taxon>Eukaryota</taxon>
        <taxon>Viridiplantae</taxon>
        <taxon>Chlorophyta</taxon>
        <taxon>Pyramimonadophyceae</taxon>
        <taxon>Pyramimonadales</taxon>
        <taxon>Pyramimonadaceae</taxon>
        <taxon>Cymbomonas</taxon>
    </lineage>
</organism>
<accession>A0AAE0BED5</accession>
<comment type="caution">
    <text evidence="1">The sequence shown here is derived from an EMBL/GenBank/DDBJ whole genome shotgun (WGS) entry which is preliminary data.</text>
</comment>
<name>A0AAE0BED5_9CHLO</name>
<dbReference type="Proteomes" id="UP001190700">
    <property type="component" value="Unassembled WGS sequence"/>
</dbReference>
<protein>
    <submittedName>
        <fullName evidence="1">Uncharacterized protein</fullName>
    </submittedName>
</protein>
<dbReference type="EMBL" id="LGRX02035499">
    <property type="protein sequence ID" value="KAK3234423.1"/>
    <property type="molecule type" value="Genomic_DNA"/>
</dbReference>
<sequence length="204" mass="22641">MLISSFIAAKPEDMEDGRVITRGLLVCCVDILDGEDVQQRLQLLAAKIALGHSNIRVHTEQPACRYVLEATWATKTSNGEEQHHLFTTGTTTPAAQCNPLFFINEKAISIGPIKATAEQAAALIVHIDLTERHLFFTDDTDTGESTEEEQRLHDTVLVLATNAQHVARFLNGAYQFAMEKERIAATCEEVATQRELKETFPYGL</sequence>
<gene>
    <name evidence="1" type="ORF">CYMTET_55365</name>
</gene>
<reference evidence="1 2" key="1">
    <citation type="journal article" date="2015" name="Genome Biol. Evol.">
        <title>Comparative Genomics of a Bacterivorous Green Alga Reveals Evolutionary Causalities and Consequences of Phago-Mixotrophic Mode of Nutrition.</title>
        <authorList>
            <person name="Burns J.A."/>
            <person name="Paasch A."/>
            <person name="Narechania A."/>
            <person name="Kim E."/>
        </authorList>
    </citation>
    <scope>NUCLEOTIDE SEQUENCE [LARGE SCALE GENOMIC DNA]</scope>
    <source>
        <strain evidence="1 2">PLY_AMNH</strain>
    </source>
</reference>
<keyword evidence="2" id="KW-1185">Reference proteome</keyword>
<evidence type="ECO:0000313" key="1">
    <source>
        <dbReference type="EMBL" id="KAK3234423.1"/>
    </source>
</evidence>
<evidence type="ECO:0000313" key="2">
    <source>
        <dbReference type="Proteomes" id="UP001190700"/>
    </source>
</evidence>
<proteinExistence type="predicted"/>
<dbReference type="AlphaFoldDB" id="A0AAE0BED5"/>